<organism evidence="1 2">
    <name type="scientific">Populus alba x Populus x berolinensis</name>
    <dbReference type="NCBI Taxonomy" id="444605"/>
    <lineage>
        <taxon>Eukaryota</taxon>
        <taxon>Viridiplantae</taxon>
        <taxon>Streptophyta</taxon>
        <taxon>Embryophyta</taxon>
        <taxon>Tracheophyta</taxon>
        <taxon>Spermatophyta</taxon>
        <taxon>Magnoliopsida</taxon>
        <taxon>eudicotyledons</taxon>
        <taxon>Gunneridae</taxon>
        <taxon>Pentapetalae</taxon>
        <taxon>rosids</taxon>
        <taxon>fabids</taxon>
        <taxon>Malpighiales</taxon>
        <taxon>Salicaceae</taxon>
        <taxon>Saliceae</taxon>
        <taxon>Populus</taxon>
    </lineage>
</organism>
<reference evidence="1" key="1">
    <citation type="journal article" date="2023" name="Mol. Ecol. Resour.">
        <title>Chromosome-level genome assembly of a triploid poplar Populus alba 'Berolinensis'.</title>
        <authorList>
            <person name="Chen S."/>
            <person name="Yu Y."/>
            <person name="Wang X."/>
            <person name="Wang S."/>
            <person name="Zhang T."/>
            <person name="Zhou Y."/>
            <person name="He R."/>
            <person name="Meng N."/>
            <person name="Wang Y."/>
            <person name="Liu W."/>
            <person name="Liu Z."/>
            <person name="Liu J."/>
            <person name="Guo Q."/>
            <person name="Huang H."/>
            <person name="Sederoff R.R."/>
            <person name="Wang G."/>
            <person name="Qu G."/>
            <person name="Chen S."/>
        </authorList>
    </citation>
    <scope>NUCLEOTIDE SEQUENCE</scope>
    <source>
        <strain evidence="1">SC-2020</strain>
    </source>
</reference>
<name>A0AAD6QK28_9ROSI</name>
<evidence type="ECO:0000313" key="2">
    <source>
        <dbReference type="Proteomes" id="UP001164929"/>
    </source>
</evidence>
<keyword evidence="2" id="KW-1185">Reference proteome</keyword>
<sequence length="55" mass="6343">MLQLLLHRLWEENATKTKGNTKNEGFLIILRTILLFTVKLACYKRIPDQSDSPGN</sequence>
<evidence type="ECO:0000313" key="1">
    <source>
        <dbReference type="EMBL" id="KAJ6991886.1"/>
    </source>
</evidence>
<accession>A0AAD6QK28</accession>
<dbReference type="AlphaFoldDB" id="A0AAD6QK28"/>
<dbReference type="Proteomes" id="UP001164929">
    <property type="component" value="Chromosome 6"/>
</dbReference>
<comment type="caution">
    <text evidence="1">The sequence shown here is derived from an EMBL/GenBank/DDBJ whole genome shotgun (WGS) entry which is preliminary data.</text>
</comment>
<gene>
    <name evidence="1" type="ORF">NC653_015281</name>
</gene>
<protein>
    <submittedName>
        <fullName evidence="1">Uncharacterized protein</fullName>
    </submittedName>
</protein>
<dbReference type="EMBL" id="JAQIZT010000006">
    <property type="protein sequence ID" value="KAJ6991886.1"/>
    <property type="molecule type" value="Genomic_DNA"/>
</dbReference>
<proteinExistence type="predicted"/>